<dbReference type="Pfam" id="PF02995">
    <property type="entry name" value="DUF229"/>
    <property type="match status" value="1"/>
</dbReference>
<dbReference type="PANTHER" id="PTHR10974">
    <property type="entry name" value="FI08016P-RELATED"/>
    <property type="match status" value="1"/>
</dbReference>
<gene>
    <name evidence="3" type="primary">LOC115231360</name>
</gene>
<dbReference type="PANTHER" id="PTHR10974:SF6">
    <property type="entry name" value="PROTEIN CBG19234"/>
    <property type="match status" value="1"/>
</dbReference>
<evidence type="ECO:0000313" key="3">
    <source>
        <dbReference type="RefSeq" id="XP_029657266.1"/>
    </source>
</evidence>
<evidence type="ECO:0000313" key="2">
    <source>
        <dbReference type="Proteomes" id="UP000515154"/>
    </source>
</evidence>
<dbReference type="FunFam" id="3.40.720.10:FF:000017">
    <property type="entry name" value="Predicted protein"/>
    <property type="match status" value="1"/>
</dbReference>
<keyword evidence="1" id="KW-0812">Transmembrane</keyword>
<dbReference type="GO" id="GO:0005615">
    <property type="term" value="C:extracellular space"/>
    <property type="evidence" value="ECO:0007669"/>
    <property type="project" value="TreeGrafter"/>
</dbReference>
<reference evidence="3" key="1">
    <citation type="submission" date="2025-08" db="UniProtKB">
        <authorList>
            <consortium name="RefSeq"/>
        </authorList>
    </citation>
    <scope>IDENTIFICATION</scope>
</reference>
<dbReference type="CDD" id="cd16021">
    <property type="entry name" value="ALP_like"/>
    <property type="match status" value="1"/>
</dbReference>
<keyword evidence="1" id="KW-1133">Transmembrane helix</keyword>
<dbReference type="Proteomes" id="UP000515154">
    <property type="component" value="Unplaced"/>
</dbReference>
<proteinExistence type="predicted"/>
<dbReference type="Gene3D" id="3.40.720.10">
    <property type="entry name" value="Alkaline Phosphatase, subunit A"/>
    <property type="match status" value="1"/>
</dbReference>
<dbReference type="AlphaFoldDB" id="A0A6P7U8F0"/>
<protein>
    <submittedName>
        <fullName evidence="3">Uncharacterized protein LOC115231360</fullName>
    </submittedName>
</protein>
<sequence length="633" mass="72867">MKNINGILNFFGLIMNRMFLRISYISLVIILCLLCHTWFKLYLPLVKTSKNMLSFISNKNKHEKKLENTSKDALANEPDRYLIDTIGCKILAIDIPETNFNINRSSVVCPGPARLTKVVGAILYVNQSIKAVHYSNKIKRCQKWNIKRGDNDNSIVLGKPITFHNQTKIDAEFSLIKCEGVNNSVLYTDFHSRIIDKEHVQKKLKSQSGKRAEDRPLSVLLIGIDSTSRNSFSRQMPRLKKYLLETLKAYSFPGFTRVGVNTLPNIIPLLTGKFLNESKYHQGMSFDSVDFIWKNYSSKNAITLLVEDRPRTGAFNFYRRGFVKSPTDFYIRPLTLAMAKNRSHKEFCVGPVTESEQIIHYTKQFLKLYGTSFYFAFIFFTDWNHDRLHGAARWEDKLLGFYQWLHQSKTLNNTLLFFFGDHGFRMGGFRTTVAGSHEANLPFSFFIVPEWFKIKHKSKANSIHRNQNRLVTLFDFHATLSENLNRGEQTRMMTSNRSISLMSPIPSNRTCKGAEIPAQFCECFSARKQLRVKNVNVTEAAIAVVKTLNKRLEKAKAKKCAKLKLKKVIRAYKYRTTYSVTLKVSPSEGVFQSLGEYRGKNFHPFGEILRINIYGNQSHCVNTPNLKPFCFCV</sequence>
<dbReference type="KEGG" id="osn:115231360"/>
<evidence type="ECO:0000256" key="1">
    <source>
        <dbReference type="SAM" id="Phobius"/>
    </source>
</evidence>
<dbReference type="InterPro" id="IPR017850">
    <property type="entry name" value="Alkaline_phosphatase_core_sf"/>
</dbReference>
<dbReference type="InterPro" id="IPR004245">
    <property type="entry name" value="DUF229"/>
</dbReference>
<keyword evidence="1" id="KW-0472">Membrane</keyword>
<feature type="transmembrane region" description="Helical" evidence="1">
    <location>
        <begin position="21"/>
        <end position="39"/>
    </location>
</feature>
<organism evidence="2 3">
    <name type="scientific">Octopus sinensis</name>
    <name type="common">East Asian common octopus</name>
    <dbReference type="NCBI Taxonomy" id="2607531"/>
    <lineage>
        <taxon>Eukaryota</taxon>
        <taxon>Metazoa</taxon>
        <taxon>Spiralia</taxon>
        <taxon>Lophotrochozoa</taxon>
        <taxon>Mollusca</taxon>
        <taxon>Cephalopoda</taxon>
        <taxon>Coleoidea</taxon>
        <taxon>Octopodiformes</taxon>
        <taxon>Octopoda</taxon>
        <taxon>Incirrata</taxon>
        <taxon>Octopodidae</taxon>
        <taxon>Octopus</taxon>
    </lineage>
</organism>
<dbReference type="SUPFAM" id="SSF53649">
    <property type="entry name" value="Alkaline phosphatase-like"/>
    <property type="match status" value="1"/>
</dbReference>
<accession>A0A6P7U8F0</accession>
<keyword evidence="2" id="KW-1185">Reference proteome</keyword>
<name>A0A6P7U8F0_9MOLL</name>
<dbReference type="RefSeq" id="XP_029657266.1">
    <property type="nucleotide sequence ID" value="XM_029801406.2"/>
</dbReference>